<evidence type="ECO:0000313" key="3">
    <source>
        <dbReference type="EMBL" id="ARP83280.1"/>
    </source>
</evidence>
<dbReference type="KEGG" id="bgv:CAL12_22295"/>
<evidence type="ECO:0000313" key="4">
    <source>
        <dbReference type="Proteomes" id="UP000194151"/>
    </source>
</evidence>
<gene>
    <name evidence="3" type="ORF">CAL12_22295</name>
</gene>
<dbReference type="Gene3D" id="1.20.1600.10">
    <property type="entry name" value="Outer membrane efflux proteins (OEP)"/>
    <property type="match status" value="1"/>
</dbReference>
<dbReference type="GO" id="GO:0015562">
    <property type="term" value="F:efflux transmembrane transporter activity"/>
    <property type="evidence" value="ECO:0007669"/>
    <property type="project" value="InterPro"/>
</dbReference>
<dbReference type="PROSITE" id="PS51257">
    <property type="entry name" value="PROKAR_LIPOPROTEIN"/>
    <property type="match status" value="1"/>
</dbReference>
<sequence>MRALATSVVIVVALGGCTLGPDYQRPEVPVPASFRFSDKDARQIVDTRWWAQFGDPQLNGLITIALAENKDVKIAAARVDQYLGQFETTRALLFPQIGAGVDAQRRRLPLGAAGRPEGVDTVFNGFSASLSASWELDVFGGLRRQTEAARAALLATEEGRRATILTLVTSVASSYVNLLSLDRQLDIARATTQSRAESVHVFELRFQYGEVSEMELAQSRSEYEASLATIPQLEMQIAQQEDALSVLLGHNPAAIARGRGLDGLVLPVVPAGLPSELLVRRPDLRQAEQNLIAANALIGAARALYFPSISLTGLLGTASGQFSSLFTGPSKVWSYVGSATVPIFTAGSIAGQVRQAEAQRQQALYQYEKAIQVAFQEVSDALVSLQKTKEAQVVQGRQVDALRTYAHMARLRYEGGYTSYIEVLDSERSLFNAQLAYAQTQGYVFAAMVRVYKAMGGGWVEDAEQMSQLGMSGGEEAVVAPAADQGAAEAASAAPASR</sequence>
<comment type="subcellular location">
    <subcellularLocation>
        <location evidence="2">Cell membrane</location>
        <topology evidence="2">Lipid-anchor</topology>
    </subcellularLocation>
</comment>
<proteinExistence type="inferred from homology"/>
<keyword evidence="4" id="KW-1185">Reference proteome</keyword>
<dbReference type="PANTHER" id="PTHR30203">
    <property type="entry name" value="OUTER MEMBRANE CATION EFFLUX PROTEIN"/>
    <property type="match status" value="1"/>
</dbReference>
<dbReference type="InterPro" id="IPR003423">
    <property type="entry name" value="OMP_efflux"/>
</dbReference>
<name>A0A1W6YQA7_9BORD</name>
<dbReference type="InterPro" id="IPR010131">
    <property type="entry name" value="MdtP/NodT-like"/>
</dbReference>
<keyword evidence="2" id="KW-0564">Palmitate</keyword>
<dbReference type="EMBL" id="CP021108">
    <property type="protein sequence ID" value="ARP83280.1"/>
    <property type="molecule type" value="Genomic_DNA"/>
</dbReference>
<dbReference type="PANTHER" id="PTHR30203:SF33">
    <property type="entry name" value="BLR4455 PROTEIN"/>
    <property type="match status" value="1"/>
</dbReference>
<keyword evidence="2" id="KW-0472">Membrane</keyword>
<evidence type="ECO:0000256" key="1">
    <source>
        <dbReference type="ARBA" id="ARBA00007613"/>
    </source>
</evidence>
<keyword evidence="2" id="KW-1134">Transmembrane beta strand</keyword>
<dbReference type="RefSeq" id="WP_086066618.1">
    <property type="nucleotide sequence ID" value="NZ_CP021108.1"/>
</dbReference>
<evidence type="ECO:0000256" key="2">
    <source>
        <dbReference type="RuleBase" id="RU362097"/>
    </source>
</evidence>
<dbReference type="STRING" id="1416806.CAL12_22295"/>
<dbReference type="AlphaFoldDB" id="A0A1W6YQA7"/>
<dbReference type="Gene3D" id="2.20.200.10">
    <property type="entry name" value="Outer membrane efflux proteins (OEP)"/>
    <property type="match status" value="1"/>
</dbReference>
<keyword evidence="2" id="KW-0812">Transmembrane</keyword>
<dbReference type="NCBIfam" id="TIGR01845">
    <property type="entry name" value="outer_NodT"/>
    <property type="match status" value="1"/>
</dbReference>
<dbReference type="Proteomes" id="UP000194151">
    <property type="component" value="Chromosome"/>
</dbReference>
<dbReference type="OrthoDB" id="9770517at2"/>
<dbReference type="GO" id="GO:0005886">
    <property type="term" value="C:plasma membrane"/>
    <property type="evidence" value="ECO:0007669"/>
    <property type="project" value="UniProtKB-SubCell"/>
</dbReference>
<comment type="similarity">
    <text evidence="1 2">Belongs to the outer membrane factor (OMF) (TC 1.B.17) family.</text>
</comment>
<protein>
    <submittedName>
        <fullName evidence="3">RND transporter</fullName>
    </submittedName>
</protein>
<dbReference type="SUPFAM" id="SSF56954">
    <property type="entry name" value="Outer membrane efflux proteins (OEP)"/>
    <property type="match status" value="1"/>
</dbReference>
<keyword evidence="2" id="KW-0449">Lipoprotein</keyword>
<dbReference type="Pfam" id="PF02321">
    <property type="entry name" value="OEP"/>
    <property type="match status" value="2"/>
</dbReference>
<reference evidence="3 4" key="1">
    <citation type="submission" date="2017-05" db="EMBL/GenBank/DDBJ databases">
        <title>Complete and WGS of Bordetella genogroups.</title>
        <authorList>
            <person name="Spilker T."/>
            <person name="LiPuma J."/>
        </authorList>
    </citation>
    <scope>NUCLEOTIDE SEQUENCE [LARGE SCALE GENOMIC DNA]</scope>
    <source>
        <strain evidence="3 4">AU19157</strain>
    </source>
</reference>
<accession>A0A1W6YQA7</accession>
<organism evidence="3 4">
    <name type="scientific">Bordetella genomosp. 8</name>
    <dbReference type="NCBI Taxonomy" id="1416806"/>
    <lineage>
        <taxon>Bacteria</taxon>
        <taxon>Pseudomonadati</taxon>
        <taxon>Pseudomonadota</taxon>
        <taxon>Betaproteobacteria</taxon>
        <taxon>Burkholderiales</taxon>
        <taxon>Alcaligenaceae</taxon>
        <taxon>Bordetella</taxon>
    </lineage>
</organism>